<dbReference type="GO" id="GO:0015031">
    <property type="term" value="P:protein transport"/>
    <property type="evidence" value="ECO:0007669"/>
    <property type="project" value="UniProtKB-UniRule"/>
</dbReference>
<dbReference type="GO" id="GO:0000139">
    <property type="term" value="C:Golgi membrane"/>
    <property type="evidence" value="ECO:0007669"/>
    <property type="project" value="UniProtKB-SubCell"/>
</dbReference>
<evidence type="ECO:0000256" key="8">
    <source>
        <dbReference type="ARBA" id="ARBA00023034"/>
    </source>
</evidence>
<evidence type="ECO:0000256" key="12">
    <source>
        <dbReference type="PIRNR" id="PIRNR016478"/>
    </source>
</evidence>
<keyword evidence="7 12" id="KW-0653">Protein transport</keyword>
<evidence type="ECO:0000256" key="9">
    <source>
        <dbReference type="ARBA" id="ARBA00023136"/>
    </source>
</evidence>
<dbReference type="FunFam" id="1.25.40.10:FF:000140">
    <property type="entry name" value="Coatomer subunit epsilon"/>
    <property type="match status" value="1"/>
</dbReference>
<evidence type="ECO:0000256" key="7">
    <source>
        <dbReference type="ARBA" id="ARBA00022927"/>
    </source>
</evidence>
<organism evidence="13">
    <name type="scientific">Tetraselmis chuii</name>
    <dbReference type="NCBI Taxonomy" id="63592"/>
    <lineage>
        <taxon>Eukaryota</taxon>
        <taxon>Viridiplantae</taxon>
        <taxon>Chlorophyta</taxon>
        <taxon>core chlorophytes</taxon>
        <taxon>Chlorodendrophyceae</taxon>
        <taxon>Chlorodendrales</taxon>
        <taxon>Chlorodendraceae</taxon>
        <taxon>Tetraselmis</taxon>
    </lineage>
</organism>
<dbReference type="AlphaFoldDB" id="A0A7S1T9E3"/>
<accession>A0A7S1T9E3</accession>
<keyword evidence="8 12" id="KW-0333">Golgi apparatus</keyword>
<evidence type="ECO:0000256" key="4">
    <source>
        <dbReference type="ARBA" id="ARBA00022448"/>
    </source>
</evidence>
<evidence type="ECO:0000256" key="3">
    <source>
        <dbReference type="ARBA" id="ARBA00008827"/>
    </source>
</evidence>
<protein>
    <recommendedName>
        <fullName evidence="12">Coatomer subunit epsilon</fullName>
    </recommendedName>
</protein>
<dbReference type="InterPro" id="IPR011990">
    <property type="entry name" value="TPR-like_helical_dom_sf"/>
</dbReference>
<dbReference type="InterPro" id="IPR006822">
    <property type="entry name" value="Coatomer_esu"/>
</dbReference>
<dbReference type="EMBL" id="HBGG01042847">
    <property type="protein sequence ID" value="CAD9229118.1"/>
    <property type="molecule type" value="Transcribed_RNA"/>
</dbReference>
<dbReference type="GO" id="GO:0006891">
    <property type="term" value="P:intra-Golgi vesicle-mediated transport"/>
    <property type="evidence" value="ECO:0007669"/>
    <property type="project" value="TreeGrafter"/>
</dbReference>
<dbReference type="PANTHER" id="PTHR10805">
    <property type="entry name" value="COATOMER SUBUNIT EPSILON"/>
    <property type="match status" value="1"/>
</dbReference>
<keyword evidence="6 12" id="KW-0931">ER-Golgi transport</keyword>
<dbReference type="PIRSF" id="PIRSF016478">
    <property type="entry name" value="Coatomer_esu"/>
    <property type="match status" value="1"/>
</dbReference>
<gene>
    <name evidence="13" type="ORF">TCHU04912_LOCUS22132</name>
</gene>
<evidence type="ECO:0000256" key="1">
    <source>
        <dbReference type="ARBA" id="ARBA00004255"/>
    </source>
</evidence>
<reference evidence="13" key="1">
    <citation type="submission" date="2021-01" db="EMBL/GenBank/DDBJ databases">
        <authorList>
            <person name="Corre E."/>
            <person name="Pelletier E."/>
            <person name="Niang G."/>
            <person name="Scheremetjew M."/>
            <person name="Finn R."/>
            <person name="Kale V."/>
            <person name="Holt S."/>
            <person name="Cochrane G."/>
            <person name="Meng A."/>
            <person name="Brown T."/>
            <person name="Cohen L."/>
        </authorList>
    </citation>
    <scope>NUCLEOTIDE SEQUENCE</scope>
    <source>
        <strain evidence="13">PLY429</strain>
    </source>
</reference>
<dbReference type="GO" id="GO:0005198">
    <property type="term" value="F:structural molecule activity"/>
    <property type="evidence" value="ECO:0007669"/>
    <property type="project" value="UniProtKB-UniRule"/>
</dbReference>
<evidence type="ECO:0000256" key="5">
    <source>
        <dbReference type="ARBA" id="ARBA00022490"/>
    </source>
</evidence>
<keyword evidence="4 12" id="KW-0813">Transport</keyword>
<evidence type="ECO:0000256" key="2">
    <source>
        <dbReference type="ARBA" id="ARBA00004347"/>
    </source>
</evidence>
<dbReference type="GO" id="GO:0030126">
    <property type="term" value="C:COPI vesicle coat"/>
    <property type="evidence" value="ECO:0007669"/>
    <property type="project" value="TreeGrafter"/>
</dbReference>
<keyword evidence="10 12" id="KW-0968">Cytoplasmic vesicle</keyword>
<dbReference type="GO" id="GO:0006888">
    <property type="term" value="P:endoplasmic reticulum to Golgi vesicle-mediated transport"/>
    <property type="evidence" value="ECO:0007669"/>
    <property type="project" value="TreeGrafter"/>
</dbReference>
<sequence length="289" mass="31916">MADLLFAVRNNFYLGAFQAAINEASDLTEGLSETEEQERDALVYRSYIGMGQYDIVLAEISDNAATGMLAVKLLAAYLSGRTDKDSALVTIADWLSDAASNANPLVSIVAGFIYCGEENYIDALKACHHGRSLEQMALCVQVYLKMDRVDQAEKQVRAMSNMDDDATLTQLAHAWTNLALGGQKVQDAQYIYQELGDRNNWTTRLYNGSAVCHMRMGNFDDAEKELLEAINKDSKDPDTLANLITCSVHLGKPTTRYMSQMKLIDPNHMVVKRFASSDEAFERAAAAVA</sequence>
<name>A0A7S1T9E3_9CHLO</name>
<proteinExistence type="inferred from homology"/>
<dbReference type="GO" id="GO:0006890">
    <property type="term" value="P:retrograde vesicle-mediated transport, Golgi to endoplasmic reticulum"/>
    <property type="evidence" value="ECO:0007669"/>
    <property type="project" value="UniProtKB-UniRule"/>
</dbReference>
<dbReference type="SUPFAM" id="SSF48452">
    <property type="entry name" value="TPR-like"/>
    <property type="match status" value="1"/>
</dbReference>
<evidence type="ECO:0000256" key="11">
    <source>
        <dbReference type="ARBA" id="ARBA00025582"/>
    </source>
</evidence>
<evidence type="ECO:0000256" key="10">
    <source>
        <dbReference type="ARBA" id="ARBA00023329"/>
    </source>
</evidence>
<dbReference type="PANTHER" id="PTHR10805:SF0">
    <property type="entry name" value="COATOMER SUBUNIT EPSILON"/>
    <property type="match status" value="1"/>
</dbReference>
<keyword evidence="9 12" id="KW-0472">Membrane</keyword>
<dbReference type="Gene3D" id="1.25.40.10">
    <property type="entry name" value="Tetratricopeptide repeat domain"/>
    <property type="match status" value="1"/>
</dbReference>
<comment type="subcellular location">
    <subcellularLocation>
        <location evidence="2">Cytoplasmic vesicle</location>
        <location evidence="2">COPI-coated vesicle membrane</location>
        <topology evidence="2">Peripheral membrane protein</topology>
        <orientation evidence="2">Cytoplasmic side</orientation>
    </subcellularLocation>
    <subcellularLocation>
        <location evidence="1">Golgi apparatus membrane</location>
        <topology evidence="1">Peripheral membrane protein</topology>
        <orientation evidence="1">Cytoplasmic side</orientation>
    </subcellularLocation>
</comment>
<evidence type="ECO:0000313" key="13">
    <source>
        <dbReference type="EMBL" id="CAD9229118.1"/>
    </source>
</evidence>
<comment type="similarity">
    <text evidence="3 12">Belongs to the COPE family.</text>
</comment>
<keyword evidence="5 12" id="KW-0963">Cytoplasm</keyword>
<evidence type="ECO:0000256" key="6">
    <source>
        <dbReference type="ARBA" id="ARBA00022892"/>
    </source>
</evidence>
<comment type="function">
    <text evidence="11 12">The coatomer is a cytosolic protein complex that binds to dilysine motifs and reversibly associates with Golgi non-clathrin-coated vesicles, which further mediate biosynthetic protein transport from the ER, via the Golgi up to the trans Golgi network. The coatomer complex is required for budding from Golgi membranes, and is essential for the retrograde Golgi-to-ER transport of dilysine-tagged proteins.</text>
</comment>
<dbReference type="Pfam" id="PF04733">
    <property type="entry name" value="Coatomer_E"/>
    <property type="match status" value="1"/>
</dbReference>